<feature type="region of interest" description="Disordered" evidence="3">
    <location>
        <begin position="1020"/>
        <end position="1059"/>
    </location>
</feature>
<dbReference type="Proteomes" id="UP000594638">
    <property type="component" value="Unassembled WGS sequence"/>
</dbReference>
<dbReference type="Gramene" id="OE9A119177T1">
    <property type="protein sequence ID" value="OE9A119177C1"/>
    <property type="gene ID" value="OE9A119177"/>
</dbReference>
<dbReference type="Gene3D" id="1.25.40.10">
    <property type="entry name" value="Tetratricopeptide repeat domain"/>
    <property type="match status" value="1"/>
</dbReference>
<dbReference type="AlphaFoldDB" id="A0A8S0RWE3"/>
<evidence type="ECO:0000259" key="4">
    <source>
        <dbReference type="PROSITE" id="PS00028"/>
    </source>
</evidence>
<proteinExistence type="predicted"/>
<accession>A0A8S0RWE3</accession>
<feature type="compositionally biased region" description="Polar residues" evidence="3">
    <location>
        <begin position="307"/>
        <end position="319"/>
    </location>
</feature>
<evidence type="ECO:0000313" key="6">
    <source>
        <dbReference type="Proteomes" id="UP000594638"/>
    </source>
</evidence>
<reference evidence="5 6" key="1">
    <citation type="submission" date="2019-12" db="EMBL/GenBank/DDBJ databases">
        <authorList>
            <person name="Alioto T."/>
            <person name="Alioto T."/>
            <person name="Gomez Garrido J."/>
        </authorList>
    </citation>
    <scope>NUCLEOTIDE SEQUENCE [LARGE SCALE GENOMIC DNA]</scope>
</reference>
<dbReference type="PROSITE" id="PS00028">
    <property type="entry name" value="ZINC_FINGER_C2H2_1"/>
    <property type="match status" value="1"/>
</dbReference>
<organism evidence="5 6">
    <name type="scientific">Olea europaea subsp. europaea</name>
    <dbReference type="NCBI Taxonomy" id="158383"/>
    <lineage>
        <taxon>Eukaryota</taxon>
        <taxon>Viridiplantae</taxon>
        <taxon>Streptophyta</taxon>
        <taxon>Embryophyta</taxon>
        <taxon>Tracheophyta</taxon>
        <taxon>Spermatophyta</taxon>
        <taxon>Magnoliopsida</taxon>
        <taxon>eudicotyledons</taxon>
        <taxon>Gunneridae</taxon>
        <taxon>Pentapetalae</taxon>
        <taxon>asterids</taxon>
        <taxon>lamiids</taxon>
        <taxon>Lamiales</taxon>
        <taxon>Oleaceae</taxon>
        <taxon>Oleeae</taxon>
        <taxon>Olea</taxon>
    </lineage>
</organism>
<dbReference type="Pfam" id="PF04781">
    <property type="entry name" value="DUF627"/>
    <property type="match status" value="1"/>
</dbReference>
<feature type="compositionally biased region" description="Basic residues" evidence="3">
    <location>
        <begin position="1"/>
        <end position="13"/>
    </location>
</feature>
<evidence type="ECO:0000256" key="3">
    <source>
        <dbReference type="SAM" id="MobiDB-lite"/>
    </source>
</evidence>
<dbReference type="OrthoDB" id="2020900at2759"/>
<evidence type="ECO:0000313" key="5">
    <source>
        <dbReference type="EMBL" id="CAA2983706.1"/>
    </source>
</evidence>
<dbReference type="PANTHER" id="PTHR22975">
    <property type="entry name" value="UBIQUITIN SPECIFIC PROTEINASE"/>
    <property type="match status" value="1"/>
</dbReference>
<feature type="region of interest" description="Disordered" evidence="3">
    <location>
        <begin position="307"/>
        <end position="333"/>
    </location>
</feature>
<feature type="domain" description="C2H2-type" evidence="4">
    <location>
        <begin position="402"/>
        <end position="423"/>
    </location>
</feature>
<name>A0A8S0RWE3_OLEEU</name>
<keyword evidence="1" id="KW-0833">Ubl conjugation pathway</keyword>
<feature type="region of interest" description="Disordered" evidence="3">
    <location>
        <begin position="925"/>
        <end position="949"/>
    </location>
</feature>
<feature type="compositionally biased region" description="Basic and acidic residues" evidence="3">
    <location>
        <begin position="468"/>
        <end position="477"/>
    </location>
</feature>
<dbReference type="SUPFAM" id="SSF48452">
    <property type="entry name" value="TPR-like"/>
    <property type="match status" value="1"/>
</dbReference>
<dbReference type="InterPro" id="IPR006865">
    <property type="entry name" value="DUF629"/>
</dbReference>
<comment type="caution">
    <text evidence="5">The sequence shown here is derived from an EMBL/GenBank/DDBJ whole genome shotgun (WGS) entry which is preliminary data.</text>
</comment>
<feature type="region of interest" description="Disordered" evidence="3">
    <location>
        <begin position="468"/>
        <end position="501"/>
    </location>
</feature>
<evidence type="ECO:0000256" key="2">
    <source>
        <dbReference type="ARBA" id="ARBA00022801"/>
    </source>
</evidence>
<feature type="region of interest" description="Disordered" evidence="3">
    <location>
        <begin position="1"/>
        <end position="37"/>
    </location>
</feature>
<dbReference type="Pfam" id="PF04780">
    <property type="entry name" value="DUF629"/>
    <property type="match status" value="1"/>
</dbReference>
<evidence type="ECO:0000256" key="1">
    <source>
        <dbReference type="ARBA" id="ARBA00022786"/>
    </source>
</evidence>
<dbReference type="InterPro" id="IPR011990">
    <property type="entry name" value="TPR-like_helical_dom_sf"/>
</dbReference>
<keyword evidence="2 5" id="KW-0378">Hydrolase</keyword>
<feature type="compositionally biased region" description="Polar residues" evidence="3">
    <location>
        <begin position="490"/>
        <end position="501"/>
    </location>
</feature>
<feature type="compositionally biased region" description="Polar residues" evidence="3">
    <location>
        <begin position="16"/>
        <end position="26"/>
    </location>
</feature>
<dbReference type="GO" id="GO:0016787">
    <property type="term" value="F:hydrolase activity"/>
    <property type="evidence" value="ECO:0007669"/>
    <property type="project" value="UniProtKB-KW"/>
</dbReference>
<dbReference type="InterPro" id="IPR013087">
    <property type="entry name" value="Znf_C2H2_type"/>
</dbReference>
<feature type="compositionally biased region" description="Basic residues" evidence="3">
    <location>
        <begin position="930"/>
        <end position="941"/>
    </location>
</feature>
<gene>
    <name evidence="5" type="ORF">OLEA9_A119177</name>
</gene>
<dbReference type="InterPro" id="IPR052398">
    <property type="entry name" value="Ubiquitin_hydrolase_53/54"/>
</dbReference>
<dbReference type="InterPro" id="IPR006866">
    <property type="entry name" value="DUF627_N"/>
</dbReference>
<dbReference type="PANTHER" id="PTHR22975:SF9">
    <property type="entry name" value="ECHINUS SPLICE FORM 3"/>
    <property type="match status" value="1"/>
</dbReference>
<dbReference type="EMBL" id="CACTIH010003739">
    <property type="protein sequence ID" value="CAA2983706.1"/>
    <property type="molecule type" value="Genomic_DNA"/>
</dbReference>
<keyword evidence="6" id="KW-1185">Reference proteome</keyword>
<sequence>MGHKKRNNARRFKGSQPPTATPTKVNDSAVDGGANPTPLELEISEIAATPSFSNYSTMIEFQPVLAALHQGNHKKAMQLMEDLHLKHENSAWIHHAMGKVCARVCSMIEDPTAKQQYLKKAVESARKSVTMSPDSFDFSLFYANLLFETANEGEYEEVEQECQRAMEIASQFLQSLSKFEARVIWFENEVQSLIQKLNTATECHEKTSTPEVAVPPVQNGEGSLMQKFNIASILTSMENLGYDEEKFLSFPARVPDEPMELRTILGRRPNEIEKTTKNPEELRKEIEERVAAARLLQLKSLSPLCGNNSNKGLDSSSRMGNRVGIRRKKGKGQRNISSAGIRDFVRSYWNSMNLDRKIELLKVNISDLKLHSSLLKEESVSEVLQEALSFVKENKVWKFWLCCCCNKIFPDVHSHREHVKQEHMRTLSPKLQLIIPGRVDNEWAEMLLNCSWKPLDLNAAIRMLEDESNARNTKDGSSECEGDSPEKNKLGNNCQDSTQESQDLETIKWMNRDEYQARKRSFFYKNWPSTDDSECEWLLARIHATFELLIKHNYLASSHLSKVIYFAVEQLQGLADDSHLLNYNMDQTPLCICFLSAPNLEKIMTFLGEILRDIFSFPPGKYSDKRYSTDDSISCTQVVDTTEKKTFALDDLVLVLDELFLPCKLNSSLYDDSSSATSLCNYYKNNDVVLDSDALLSWIYTGPSSGELLASWTCAMEEKVQQCKEILELHEKEFYNLQGLCEIKCEGLNYEEALQAVNDLCCKERIKREHDVPQGYDRVLMKRLEELLGRENGITVISSRFELDIIENILKDAESAENDHMRTKDHLHQVDSCIEGAIQRRQEQASIELSKVDARILRVVSLMQQLEIKLDSASAHDFRSMFTHLVKSYLRTHLEDLAEKDATKKSDAAGEALLAELALDSEQGFGGGCNKRKNKKSRRNKESKATGGNRLQMIRDQRSEMISHIRVHDWDDPDAEVSFAGTDVASRHQKEEYKHRIKLKFDERKLEENLKYERQIENEAKEKHLAEQPVSSEKNNVEVGQLRSKDNPNGDGGMYLQSN</sequence>
<protein>
    <submittedName>
        <fullName evidence="5">Ubiquitinyl hydrolase 1</fullName>
    </submittedName>
</protein>